<dbReference type="InterPro" id="IPR017932">
    <property type="entry name" value="GATase_2_dom"/>
</dbReference>
<comment type="caution">
    <text evidence="13">The sequence shown here is derived from an EMBL/GenBank/DDBJ whole genome shotgun (WGS) entry which is preliminary data.</text>
</comment>
<feature type="active site" description="Nucleophile" evidence="9">
    <location>
        <position position="2"/>
    </location>
</feature>
<sequence>MCGVSAILLGDPKATTAAVDLHESLFYLQHRGQDAAGIAVCQGGRVYQCKGLGMASKVFDEGKRVTSLTLPGFMGAEAQPFFVNSPYGLSMGVNGNLTNAKELVRFLDFEARRHVNTDSDSELLLNIFAYALGELGKARANIDDVFTSLREVYARCDGAFACTAMLAGFGILGFRDANGIRPLCLGSRPSETLEGATDYFLASESIALTQLGFKNIVDILPGQAVFIQKGEAPRFSQIVKAKSYTPDLFEYLYLSRSDVVMDGISVHRSRQNMGLKLAHRLRQVLGEDGIKDIDVVIPIPETSNTAAATLAQELQKPLSNAFVKNRYVYRTFILPGQKARQQSVRRKLSPIASEFKDKVVCLVDDSIVRGTTSREIHGIDLADPAQLLAHGRTLEEMTDLIQCDALVFQTLEDLKAACLEAADGKSDVTDFEVGVFCGQYRTPVPDDYFEHLIELHGGGSKKRKSTAITGNDGEGGATLYASSGPVNGTFKYQESSYPERPKGLEHQEDISLYNNNQTSRP</sequence>
<dbReference type="GO" id="GO:0009113">
    <property type="term" value="P:purine nucleobase biosynthetic process"/>
    <property type="evidence" value="ECO:0007669"/>
    <property type="project" value="InterPro"/>
</dbReference>
<gene>
    <name evidence="13" type="ORF">SPI_01272</name>
</gene>
<keyword evidence="14" id="KW-1185">Reference proteome</keyword>
<evidence type="ECO:0000256" key="11">
    <source>
        <dbReference type="SAM" id="MobiDB-lite"/>
    </source>
</evidence>
<dbReference type="GO" id="GO:0006189">
    <property type="term" value="P:'de novo' IMP biosynthetic process"/>
    <property type="evidence" value="ECO:0007669"/>
    <property type="project" value="UniProtKB-UniPathway"/>
</dbReference>
<dbReference type="GO" id="GO:0004044">
    <property type="term" value="F:amidophosphoribosyltransferase activity"/>
    <property type="evidence" value="ECO:0007669"/>
    <property type="project" value="UniProtKB-EC"/>
</dbReference>
<protein>
    <recommendedName>
        <fullName evidence="3 8">Amidophosphoribosyltransferase</fullName>
        <shortName evidence="8">ATase</shortName>
        <ecNumber evidence="3 8">2.4.2.14</ecNumber>
    </recommendedName>
    <alternativeName>
        <fullName evidence="8">Glutamine phosphoribosylpyrophosphate amidotransferase</fullName>
    </alternativeName>
</protein>
<keyword evidence="7" id="KW-0315">Glutamine amidotransferase</keyword>
<dbReference type="InterPro" id="IPR029057">
    <property type="entry name" value="PRTase-like"/>
</dbReference>
<evidence type="ECO:0000256" key="2">
    <source>
        <dbReference type="ARBA" id="ARBA00010138"/>
    </source>
</evidence>
<evidence type="ECO:0000256" key="4">
    <source>
        <dbReference type="ARBA" id="ARBA00022676"/>
    </source>
</evidence>
<evidence type="ECO:0000256" key="9">
    <source>
        <dbReference type="PIRSR" id="PIRSR000485-1"/>
    </source>
</evidence>
<feature type="binding site" evidence="10">
    <location>
        <position position="364"/>
    </location>
    <ligand>
        <name>Mg(2+)</name>
        <dbReference type="ChEBI" id="CHEBI:18420"/>
    </ligand>
</feature>
<keyword evidence="5 8" id="KW-0808">Transferase</keyword>
<dbReference type="Pfam" id="PF13522">
    <property type="entry name" value="GATase_6"/>
    <property type="match status" value="1"/>
</dbReference>
<accession>A0A167YUA1</accession>
<evidence type="ECO:0000256" key="10">
    <source>
        <dbReference type="PIRSR" id="PIRSR000485-2"/>
    </source>
</evidence>
<dbReference type="GO" id="GO:0046872">
    <property type="term" value="F:metal ion binding"/>
    <property type="evidence" value="ECO:0007669"/>
    <property type="project" value="UniProtKB-KW"/>
</dbReference>
<dbReference type="PROSITE" id="PS51278">
    <property type="entry name" value="GATASE_TYPE_2"/>
    <property type="match status" value="1"/>
</dbReference>
<comment type="pathway">
    <text evidence="1 8">Purine metabolism; IMP biosynthesis via de novo pathway; N(1)-(5-phospho-D-ribosyl)glycinamide from 5-phospho-alpha-D-ribose 1-diphosphate: step 1/2.</text>
</comment>
<dbReference type="UniPathway" id="UPA00074">
    <property type="reaction ID" value="UER00124"/>
</dbReference>
<organism evidence="13 14">
    <name type="scientific">Niveomyces insectorum RCEF 264</name>
    <dbReference type="NCBI Taxonomy" id="1081102"/>
    <lineage>
        <taxon>Eukaryota</taxon>
        <taxon>Fungi</taxon>
        <taxon>Dikarya</taxon>
        <taxon>Ascomycota</taxon>
        <taxon>Pezizomycotina</taxon>
        <taxon>Sordariomycetes</taxon>
        <taxon>Hypocreomycetidae</taxon>
        <taxon>Hypocreales</taxon>
        <taxon>Cordycipitaceae</taxon>
        <taxon>Niveomyces</taxon>
    </lineage>
</organism>
<dbReference type="OrthoDB" id="191723at2759"/>
<comment type="cofactor">
    <cofactor evidence="10">
        <name>Mg(2+)</name>
        <dbReference type="ChEBI" id="CHEBI:18420"/>
    </cofactor>
    <text evidence="10">Binds 1 Mg(2+) ion per subunit.</text>
</comment>
<proteinExistence type="inferred from homology"/>
<keyword evidence="4 8" id="KW-0328">Glycosyltransferase</keyword>
<evidence type="ECO:0000256" key="7">
    <source>
        <dbReference type="ARBA" id="ARBA00022962"/>
    </source>
</evidence>
<dbReference type="SUPFAM" id="SSF53271">
    <property type="entry name" value="PRTase-like"/>
    <property type="match status" value="1"/>
</dbReference>
<dbReference type="Gene3D" id="3.40.50.2020">
    <property type="match status" value="1"/>
</dbReference>
<keyword evidence="10" id="KW-0460">Magnesium</keyword>
<keyword evidence="10" id="KW-0479">Metal-binding</keyword>
<dbReference type="InterPro" id="IPR029055">
    <property type="entry name" value="Ntn_hydrolases_N"/>
</dbReference>
<dbReference type="Proteomes" id="UP000076874">
    <property type="component" value="Unassembled WGS sequence"/>
</dbReference>
<feature type="compositionally biased region" description="Basic and acidic residues" evidence="11">
    <location>
        <begin position="497"/>
        <end position="509"/>
    </location>
</feature>
<comment type="catalytic activity">
    <reaction evidence="8">
        <text>5-phospho-beta-D-ribosylamine + L-glutamate + diphosphate = 5-phospho-alpha-D-ribose 1-diphosphate + L-glutamine + H2O</text>
        <dbReference type="Rhea" id="RHEA:14905"/>
        <dbReference type="ChEBI" id="CHEBI:15377"/>
        <dbReference type="ChEBI" id="CHEBI:29985"/>
        <dbReference type="ChEBI" id="CHEBI:33019"/>
        <dbReference type="ChEBI" id="CHEBI:58017"/>
        <dbReference type="ChEBI" id="CHEBI:58359"/>
        <dbReference type="ChEBI" id="CHEBI:58681"/>
        <dbReference type="EC" id="2.4.2.14"/>
    </reaction>
</comment>
<keyword evidence="6 8" id="KW-0658">Purine biosynthesis</keyword>
<dbReference type="PANTHER" id="PTHR11907">
    <property type="entry name" value="AMIDOPHOSPHORIBOSYLTRANSFERASE"/>
    <property type="match status" value="1"/>
</dbReference>
<dbReference type="AlphaFoldDB" id="A0A167YUA1"/>
<dbReference type="GO" id="GO:0046083">
    <property type="term" value="P:adenine metabolic process"/>
    <property type="evidence" value="ECO:0007669"/>
    <property type="project" value="EnsemblFungi"/>
</dbReference>
<feature type="compositionally biased region" description="Polar residues" evidence="11">
    <location>
        <begin position="512"/>
        <end position="521"/>
    </location>
</feature>
<evidence type="ECO:0000256" key="6">
    <source>
        <dbReference type="ARBA" id="ARBA00022755"/>
    </source>
</evidence>
<reference evidence="13 14" key="1">
    <citation type="journal article" date="2016" name="Genome Biol. Evol.">
        <title>Divergent and convergent evolution of fungal pathogenicity.</title>
        <authorList>
            <person name="Shang Y."/>
            <person name="Xiao G."/>
            <person name="Zheng P."/>
            <person name="Cen K."/>
            <person name="Zhan S."/>
            <person name="Wang C."/>
        </authorList>
    </citation>
    <scope>NUCLEOTIDE SEQUENCE [LARGE SCALE GENOMIC DNA]</scope>
    <source>
        <strain evidence="13 14">RCEF 264</strain>
    </source>
</reference>
<feature type="domain" description="Glutamine amidotransferase type-2" evidence="12">
    <location>
        <begin position="2"/>
        <end position="230"/>
    </location>
</feature>
<dbReference type="CDD" id="cd06223">
    <property type="entry name" value="PRTases_typeI"/>
    <property type="match status" value="1"/>
</dbReference>
<feature type="binding site" evidence="10">
    <location>
        <position position="302"/>
    </location>
    <ligand>
        <name>Mg(2+)</name>
        <dbReference type="ChEBI" id="CHEBI:18420"/>
    </ligand>
</feature>
<dbReference type="EMBL" id="AZHD01000002">
    <property type="protein sequence ID" value="OAA66696.1"/>
    <property type="molecule type" value="Genomic_DNA"/>
</dbReference>
<evidence type="ECO:0000313" key="14">
    <source>
        <dbReference type="Proteomes" id="UP000076874"/>
    </source>
</evidence>
<name>A0A167YUA1_9HYPO</name>
<feature type="binding site" evidence="10">
    <location>
        <position position="365"/>
    </location>
    <ligand>
        <name>Mg(2+)</name>
        <dbReference type="ChEBI" id="CHEBI:18420"/>
    </ligand>
</feature>
<evidence type="ECO:0000256" key="5">
    <source>
        <dbReference type="ARBA" id="ARBA00022679"/>
    </source>
</evidence>
<evidence type="ECO:0000313" key="13">
    <source>
        <dbReference type="EMBL" id="OAA66696.1"/>
    </source>
</evidence>
<dbReference type="SUPFAM" id="SSF56235">
    <property type="entry name" value="N-terminal nucleophile aminohydrolases (Ntn hydrolases)"/>
    <property type="match status" value="1"/>
</dbReference>
<evidence type="ECO:0000256" key="8">
    <source>
        <dbReference type="PIRNR" id="PIRNR000485"/>
    </source>
</evidence>
<dbReference type="STRING" id="1081102.A0A167YUA1"/>
<dbReference type="PIRSF" id="PIRSF000485">
    <property type="entry name" value="Amd_phspho_trans"/>
    <property type="match status" value="1"/>
</dbReference>
<dbReference type="InterPro" id="IPR005854">
    <property type="entry name" value="PurF"/>
</dbReference>
<dbReference type="EC" id="2.4.2.14" evidence="3 8"/>
<evidence type="ECO:0000259" key="12">
    <source>
        <dbReference type="PROSITE" id="PS51278"/>
    </source>
</evidence>
<evidence type="ECO:0000256" key="3">
    <source>
        <dbReference type="ARBA" id="ARBA00011941"/>
    </source>
</evidence>
<feature type="region of interest" description="Disordered" evidence="11">
    <location>
        <begin position="490"/>
        <end position="521"/>
    </location>
</feature>
<dbReference type="InterPro" id="IPR000836">
    <property type="entry name" value="PRTase_dom"/>
</dbReference>
<dbReference type="Gene3D" id="3.60.20.10">
    <property type="entry name" value="Glutamine Phosphoribosylpyrophosphate, subunit 1, domain 1"/>
    <property type="match status" value="1"/>
</dbReference>
<comment type="similarity">
    <text evidence="2 8">In the C-terminal section; belongs to the purine/pyrimidine phosphoribosyltransferase family.</text>
</comment>
<evidence type="ECO:0000256" key="1">
    <source>
        <dbReference type="ARBA" id="ARBA00005209"/>
    </source>
</evidence>